<dbReference type="Pfam" id="PF11146">
    <property type="entry name" value="DUF2905"/>
    <property type="match status" value="1"/>
</dbReference>
<dbReference type="AlphaFoldDB" id="A0A7W0HK53"/>
<dbReference type="InterPro" id="IPR021320">
    <property type="entry name" value="DUF2905"/>
</dbReference>
<keyword evidence="3" id="KW-1185">Reference proteome</keyword>
<keyword evidence="1" id="KW-0812">Transmembrane</keyword>
<proteinExistence type="predicted"/>
<dbReference type="EMBL" id="JACDUS010000002">
    <property type="protein sequence ID" value="MBA2880880.1"/>
    <property type="molecule type" value="Genomic_DNA"/>
</dbReference>
<dbReference type="Proteomes" id="UP000525298">
    <property type="component" value="Unassembled WGS sequence"/>
</dbReference>
<accession>A0A7W0HK53</accession>
<dbReference type="PANTHER" id="PTHR36443">
    <property type="entry name" value="BSR5223 PROTEIN"/>
    <property type="match status" value="1"/>
</dbReference>
<feature type="transmembrane region" description="Helical" evidence="1">
    <location>
        <begin position="5"/>
        <end position="23"/>
    </location>
</feature>
<evidence type="ECO:0000313" key="3">
    <source>
        <dbReference type="Proteomes" id="UP000525298"/>
    </source>
</evidence>
<dbReference type="PANTHER" id="PTHR36443:SF1">
    <property type="entry name" value="BSR5223 PROTEIN"/>
    <property type="match status" value="1"/>
</dbReference>
<organism evidence="2 3">
    <name type="scientific">Desulfosalsimonas propionicica</name>
    <dbReference type="NCBI Taxonomy" id="332175"/>
    <lineage>
        <taxon>Bacteria</taxon>
        <taxon>Pseudomonadati</taxon>
        <taxon>Thermodesulfobacteriota</taxon>
        <taxon>Desulfobacteria</taxon>
        <taxon>Desulfobacterales</taxon>
        <taxon>Desulfosalsimonadaceae</taxon>
        <taxon>Desulfosalsimonas</taxon>
    </lineage>
</organism>
<keyword evidence="1" id="KW-0472">Membrane</keyword>
<comment type="caution">
    <text evidence="2">The sequence shown here is derived from an EMBL/GenBank/DDBJ whole genome shotgun (WGS) entry which is preliminary data.</text>
</comment>
<name>A0A7W0HK53_9BACT</name>
<evidence type="ECO:0000313" key="2">
    <source>
        <dbReference type="EMBL" id="MBA2880880.1"/>
    </source>
</evidence>
<sequence length="66" mass="7380">MNKTLIAIGIVIAVIGVFWPWIVRLPVGRLPGDIIIDRPGLKVYIPVTTMIVISVVISVVFWILRK</sequence>
<feature type="transmembrane region" description="Helical" evidence="1">
    <location>
        <begin position="43"/>
        <end position="64"/>
    </location>
</feature>
<evidence type="ECO:0000256" key="1">
    <source>
        <dbReference type="SAM" id="Phobius"/>
    </source>
</evidence>
<gene>
    <name evidence="2" type="ORF">HNR65_001198</name>
</gene>
<reference evidence="2 3" key="1">
    <citation type="submission" date="2020-07" db="EMBL/GenBank/DDBJ databases">
        <title>Genomic Encyclopedia of Type Strains, Phase IV (KMG-IV): sequencing the most valuable type-strain genomes for metagenomic binning, comparative biology and taxonomic classification.</title>
        <authorList>
            <person name="Goeker M."/>
        </authorList>
    </citation>
    <scope>NUCLEOTIDE SEQUENCE [LARGE SCALE GENOMIC DNA]</scope>
    <source>
        <strain evidence="2 3">DSM 17721</strain>
    </source>
</reference>
<protein>
    <recommendedName>
        <fullName evidence="4">DUF2905 domain-containing protein</fullName>
    </recommendedName>
</protein>
<evidence type="ECO:0008006" key="4">
    <source>
        <dbReference type="Google" id="ProtNLM"/>
    </source>
</evidence>
<dbReference type="RefSeq" id="WP_181550531.1">
    <property type="nucleotide sequence ID" value="NZ_JACDUS010000002.1"/>
</dbReference>
<keyword evidence="1" id="KW-1133">Transmembrane helix</keyword>